<gene>
    <name evidence="2" type="ORF">H8Z82_16575</name>
</gene>
<keyword evidence="1" id="KW-1133">Transmembrane helix</keyword>
<evidence type="ECO:0000256" key="1">
    <source>
        <dbReference type="SAM" id="Phobius"/>
    </source>
</evidence>
<reference evidence="2 3" key="1">
    <citation type="submission" date="2020-08" db="EMBL/GenBank/DDBJ databases">
        <title>Genome public.</title>
        <authorList>
            <person name="Liu C."/>
            <person name="Sun Q."/>
        </authorList>
    </citation>
    <scope>NUCLEOTIDE SEQUENCE [LARGE SCALE GENOMIC DNA]</scope>
    <source>
        <strain evidence="2 3">M29</strain>
    </source>
</reference>
<evidence type="ECO:0000313" key="3">
    <source>
        <dbReference type="Proteomes" id="UP000649826"/>
    </source>
</evidence>
<keyword evidence="1" id="KW-0812">Transmembrane</keyword>
<dbReference type="Proteomes" id="UP000649826">
    <property type="component" value="Unassembled WGS sequence"/>
</dbReference>
<feature type="transmembrane region" description="Helical" evidence="1">
    <location>
        <begin position="38"/>
        <end position="56"/>
    </location>
</feature>
<feature type="transmembrane region" description="Helical" evidence="1">
    <location>
        <begin position="122"/>
        <end position="142"/>
    </location>
</feature>
<name>A0ABR7IMN7_9FIRM</name>
<protein>
    <submittedName>
        <fullName evidence="2">ATP-binding protein</fullName>
    </submittedName>
</protein>
<dbReference type="GO" id="GO:0005524">
    <property type="term" value="F:ATP binding"/>
    <property type="evidence" value="ECO:0007669"/>
    <property type="project" value="UniProtKB-KW"/>
</dbReference>
<comment type="caution">
    <text evidence="2">The sequence shown here is derived from an EMBL/GenBank/DDBJ whole genome shotgun (WGS) entry which is preliminary data.</text>
</comment>
<feature type="transmembrane region" description="Helical" evidence="1">
    <location>
        <begin position="90"/>
        <end position="110"/>
    </location>
</feature>
<sequence length="153" mass="17721">MLVNKMLLNVIAILLVIFAIFLFSYYFSMFFTRRKKKIAIVIGYIIFVVWQLLLLNASTLPVYINIIITIVITFISVMCIYEGRGWNKCIFVLAFNAIWMMIETVSGYILSIYCNQFMYSQMYGILGSIISKILFLLIIFALRKVFLTGGITE</sequence>
<dbReference type="EMBL" id="JACOQG010000062">
    <property type="protein sequence ID" value="MBC5781224.1"/>
    <property type="molecule type" value="Genomic_DNA"/>
</dbReference>
<keyword evidence="2" id="KW-0547">Nucleotide-binding</keyword>
<keyword evidence="2" id="KW-0067">ATP-binding</keyword>
<accession>A0ABR7IMN7</accession>
<feature type="non-terminal residue" evidence="2">
    <location>
        <position position="153"/>
    </location>
</feature>
<evidence type="ECO:0000313" key="2">
    <source>
        <dbReference type="EMBL" id="MBC5781224.1"/>
    </source>
</evidence>
<feature type="transmembrane region" description="Helical" evidence="1">
    <location>
        <begin position="6"/>
        <end position="26"/>
    </location>
</feature>
<keyword evidence="3" id="KW-1185">Reference proteome</keyword>
<proteinExistence type="predicted"/>
<feature type="transmembrane region" description="Helical" evidence="1">
    <location>
        <begin position="62"/>
        <end position="81"/>
    </location>
</feature>
<keyword evidence="1" id="KW-0472">Membrane</keyword>
<organism evidence="2 3">
    <name type="scientific">Blautia difficilis</name>
    <dbReference type="NCBI Taxonomy" id="2763027"/>
    <lineage>
        <taxon>Bacteria</taxon>
        <taxon>Bacillati</taxon>
        <taxon>Bacillota</taxon>
        <taxon>Clostridia</taxon>
        <taxon>Lachnospirales</taxon>
        <taxon>Lachnospiraceae</taxon>
        <taxon>Blautia</taxon>
    </lineage>
</organism>